<evidence type="ECO:0000256" key="8">
    <source>
        <dbReference type="SAM" id="Phobius"/>
    </source>
</evidence>
<keyword evidence="8" id="KW-0812">Transmembrane</keyword>
<keyword evidence="5 6" id="KW-0408">Iron</keyword>
<dbReference type="GO" id="GO:0020037">
    <property type="term" value="F:heme binding"/>
    <property type="evidence" value="ECO:0007669"/>
    <property type="project" value="InterPro"/>
</dbReference>
<dbReference type="GO" id="GO:0005506">
    <property type="term" value="F:iron ion binding"/>
    <property type="evidence" value="ECO:0007669"/>
    <property type="project" value="InterPro"/>
</dbReference>
<accession>A0A851HQ90</accession>
<dbReference type="GO" id="GO:0009055">
    <property type="term" value="F:electron transfer activity"/>
    <property type="evidence" value="ECO:0007669"/>
    <property type="project" value="InterPro"/>
</dbReference>
<dbReference type="Gene3D" id="1.10.760.10">
    <property type="entry name" value="Cytochrome c-like domain"/>
    <property type="match status" value="1"/>
</dbReference>
<feature type="compositionally biased region" description="Low complexity" evidence="7">
    <location>
        <begin position="67"/>
        <end position="80"/>
    </location>
</feature>
<evidence type="ECO:0000256" key="5">
    <source>
        <dbReference type="ARBA" id="ARBA00023004"/>
    </source>
</evidence>
<feature type="transmembrane region" description="Helical" evidence="8">
    <location>
        <begin position="26"/>
        <end position="44"/>
    </location>
</feature>
<dbReference type="InterPro" id="IPR009056">
    <property type="entry name" value="Cyt_c-like_dom"/>
</dbReference>
<dbReference type="Pfam" id="PF00034">
    <property type="entry name" value="Cytochrom_C"/>
    <property type="match status" value="1"/>
</dbReference>
<keyword evidence="4" id="KW-0249">Electron transport</keyword>
<dbReference type="InterPro" id="IPR051459">
    <property type="entry name" value="Cytochrome_c-type_DH"/>
</dbReference>
<name>A0A851HQ90_9GAMM</name>
<feature type="region of interest" description="Disordered" evidence="7">
    <location>
        <begin position="1"/>
        <end position="21"/>
    </location>
</feature>
<dbReference type="Proteomes" id="UP000536442">
    <property type="component" value="Unassembled WGS sequence"/>
</dbReference>
<feature type="compositionally biased region" description="Basic and acidic residues" evidence="7">
    <location>
        <begin position="193"/>
        <end position="202"/>
    </location>
</feature>
<reference evidence="10 11" key="1">
    <citation type="submission" date="2020-03" db="EMBL/GenBank/DDBJ databases">
        <title>Metagenomic, metatranscriptomic, and metabolomic analyses revealed the key microbes and metabolic features during the fermentation of ganjang, Korean traditional soy sauce.</title>
        <authorList>
            <person name="Chun B.H."/>
            <person name="Jeon C.O."/>
        </authorList>
    </citation>
    <scope>NUCLEOTIDE SEQUENCE [LARGE SCALE GENOMIC DNA]</scope>
    <source>
        <strain evidence="10 11">KG14</strain>
    </source>
</reference>
<feature type="domain" description="Cytochrome c" evidence="9">
    <location>
        <begin position="91"/>
        <end position="181"/>
    </location>
</feature>
<evidence type="ECO:0000256" key="7">
    <source>
        <dbReference type="SAM" id="MobiDB-lite"/>
    </source>
</evidence>
<evidence type="ECO:0000256" key="1">
    <source>
        <dbReference type="ARBA" id="ARBA00022448"/>
    </source>
</evidence>
<dbReference type="EMBL" id="JABEVQ010000005">
    <property type="protein sequence ID" value="NWN91899.1"/>
    <property type="molecule type" value="Genomic_DNA"/>
</dbReference>
<keyword evidence="11" id="KW-1185">Reference proteome</keyword>
<feature type="region of interest" description="Disordered" evidence="7">
    <location>
        <begin position="56"/>
        <end position="97"/>
    </location>
</feature>
<dbReference type="InterPro" id="IPR008168">
    <property type="entry name" value="Cyt_C_IC"/>
</dbReference>
<comment type="caution">
    <text evidence="10">The sequence shown here is derived from an EMBL/GenBank/DDBJ whole genome shotgun (WGS) entry which is preliminary data.</text>
</comment>
<keyword evidence="8" id="KW-1133">Transmembrane helix</keyword>
<evidence type="ECO:0000313" key="11">
    <source>
        <dbReference type="Proteomes" id="UP000536442"/>
    </source>
</evidence>
<evidence type="ECO:0000256" key="2">
    <source>
        <dbReference type="ARBA" id="ARBA00022617"/>
    </source>
</evidence>
<dbReference type="PANTHER" id="PTHR35008:SF4">
    <property type="entry name" value="BLL4482 PROTEIN"/>
    <property type="match status" value="1"/>
</dbReference>
<dbReference type="SUPFAM" id="SSF46626">
    <property type="entry name" value="Cytochrome c"/>
    <property type="match status" value="1"/>
</dbReference>
<evidence type="ECO:0000256" key="4">
    <source>
        <dbReference type="ARBA" id="ARBA00022982"/>
    </source>
</evidence>
<feature type="region of interest" description="Disordered" evidence="7">
    <location>
        <begin position="187"/>
        <end position="218"/>
    </location>
</feature>
<dbReference type="AlphaFoldDB" id="A0A851HQ90"/>
<evidence type="ECO:0000256" key="6">
    <source>
        <dbReference type="PROSITE-ProRule" id="PRU00433"/>
    </source>
</evidence>
<dbReference type="InterPro" id="IPR036909">
    <property type="entry name" value="Cyt_c-like_dom_sf"/>
</dbReference>
<protein>
    <submittedName>
        <fullName evidence="10">C-type cytochrome</fullName>
    </submittedName>
</protein>
<dbReference type="PRINTS" id="PR00605">
    <property type="entry name" value="CYTCHROMECIC"/>
</dbReference>
<evidence type="ECO:0000313" key="10">
    <source>
        <dbReference type="EMBL" id="NWN91899.1"/>
    </source>
</evidence>
<proteinExistence type="predicted"/>
<keyword evidence="8" id="KW-0472">Membrane</keyword>
<evidence type="ECO:0000259" key="9">
    <source>
        <dbReference type="PROSITE" id="PS51007"/>
    </source>
</evidence>
<dbReference type="PANTHER" id="PTHR35008">
    <property type="entry name" value="BLL4482 PROTEIN-RELATED"/>
    <property type="match status" value="1"/>
</dbReference>
<evidence type="ECO:0000256" key="3">
    <source>
        <dbReference type="ARBA" id="ARBA00022723"/>
    </source>
</evidence>
<organism evidence="10 11">
    <name type="scientific">Marinobacter adhaerens</name>
    <dbReference type="NCBI Taxonomy" id="1033846"/>
    <lineage>
        <taxon>Bacteria</taxon>
        <taxon>Pseudomonadati</taxon>
        <taxon>Pseudomonadota</taxon>
        <taxon>Gammaproteobacteria</taxon>
        <taxon>Pseudomonadales</taxon>
        <taxon>Marinobacteraceae</taxon>
        <taxon>Marinobacter</taxon>
    </lineage>
</organism>
<dbReference type="PROSITE" id="PS51007">
    <property type="entry name" value="CYTC"/>
    <property type="match status" value="1"/>
</dbReference>
<keyword evidence="3 6" id="KW-0479">Metal-binding</keyword>
<keyword evidence="2 6" id="KW-0349">Heme</keyword>
<feature type="compositionally biased region" description="Basic and acidic residues" evidence="7">
    <location>
        <begin position="1"/>
        <end position="20"/>
    </location>
</feature>
<keyword evidence="1" id="KW-0813">Transport</keyword>
<gene>
    <name evidence="10" type="ORF">HLV39_10395</name>
</gene>
<sequence length="218" mass="22674">MNPNDHRAQHREAPEPEEGTRATPKIVLAWIAILIIWGVGYYAWQVGKPILGGDSRTPVAEASAPQTSASEDSSGSETSGTAGGSDTGGSEAKPDGASIYSAQCSTCHQANGQGVPGAFPPLAGSEWLQADADIPVAIVHDGLQGQIEVAGNTFEGVMPGLGAQLSDAELAAVLSYARSQWGNDASEISPETVSEHKERFGERGSWSAEELTEVFGEP</sequence>